<evidence type="ECO:0000256" key="1">
    <source>
        <dbReference type="ARBA" id="ARBA00023015"/>
    </source>
</evidence>
<dbReference type="InterPro" id="IPR046335">
    <property type="entry name" value="LacI/GalR-like_sensor"/>
</dbReference>
<dbReference type="PANTHER" id="PTHR30146:SF153">
    <property type="entry name" value="LACTOSE OPERON REPRESSOR"/>
    <property type="match status" value="1"/>
</dbReference>
<organism evidence="6 7">
    <name type="scientific">Bifidobacterium tsurumiense</name>
    <dbReference type="NCBI Taxonomy" id="356829"/>
    <lineage>
        <taxon>Bacteria</taxon>
        <taxon>Bacillati</taxon>
        <taxon>Actinomycetota</taxon>
        <taxon>Actinomycetes</taxon>
        <taxon>Bifidobacteriales</taxon>
        <taxon>Bifidobacteriaceae</taxon>
        <taxon>Bifidobacterium</taxon>
    </lineage>
</organism>
<evidence type="ECO:0000256" key="2">
    <source>
        <dbReference type="ARBA" id="ARBA00023125"/>
    </source>
</evidence>
<dbReference type="eggNOG" id="COG1609">
    <property type="taxonomic scope" value="Bacteria"/>
</dbReference>
<dbReference type="CDD" id="cd01392">
    <property type="entry name" value="HTH_LacI"/>
    <property type="match status" value="1"/>
</dbReference>
<proteinExistence type="predicted"/>
<dbReference type="PROSITE" id="PS00356">
    <property type="entry name" value="HTH_LACI_1"/>
    <property type="match status" value="1"/>
</dbReference>
<dbReference type="EMBL" id="JGZU01000017">
    <property type="protein sequence ID" value="KFJ04912.1"/>
    <property type="molecule type" value="Genomic_DNA"/>
</dbReference>
<keyword evidence="1" id="KW-0805">Transcription regulation</keyword>
<dbReference type="PANTHER" id="PTHR30146">
    <property type="entry name" value="LACI-RELATED TRANSCRIPTIONAL REPRESSOR"/>
    <property type="match status" value="1"/>
</dbReference>
<sequence>MNLSNGAARALTKGAIVVAGIKDVAREAGVSVSTVSYVISGKRSISAKTTDRVMAAVEKLGYIPDANARKMRGMRSQVIALSAPIRGDINQAKYNAYFLHTAWAARNAGYDVLLLTGQDAVNDICRVTEGNLVDGVVLLDVEENDERAAASGRLPKPCVAIGYPSIHKRCACIDIDFAAAGKKAVDYLFDKGHRKIVFLRNNESDYERESGYVVIFRRSMLSQAKVRGVEVIESPRYEADCFDAKRFVRDTFAGVDCPTAIINQANASVLNLVLQELAVAGLSIPEDVSVLSCGTYLEGELMSRPVTEMPVMPEKLCSRAMRLLISAIEENAEIMDVVDLEAPVLKERGSIADIGRGDQMSSL</sequence>
<dbReference type="InterPro" id="IPR010982">
    <property type="entry name" value="Lambda_DNA-bd_dom_sf"/>
</dbReference>
<accession>A0A087EAW1</accession>
<comment type="caution">
    <text evidence="6">The sequence shown here is derived from an EMBL/GenBank/DDBJ whole genome shotgun (WGS) entry which is preliminary data.</text>
</comment>
<feature type="domain" description="HTH lacI-type" evidence="4">
    <location>
        <begin position="19"/>
        <end position="73"/>
    </location>
</feature>
<evidence type="ECO:0000313" key="7">
    <source>
        <dbReference type="Proteomes" id="UP000029080"/>
    </source>
</evidence>
<dbReference type="Proteomes" id="UP000029080">
    <property type="component" value="Unassembled WGS sequence"/>
</dbReference>
<evidence type="ECO:0000256" key="3">
    <source>
        <dbReference type="ARBA" id="ARBA00023163"/>
    </source>
</evidence>
<dbReference type="STRING" id="356829.BITS_1432"/>
<protein>
    <submittedName>
        <fullName evidence="6">LacI family transcriptional regulator</fullName>
    </submittedName>
</protein>
<evidence type="ECO:0000259" key="4">
    <source>
        <dbReference type="PROSITE" id="PS50932"/>
    </source>
</evidence>
<gene>
    <name evidence="6" type="ORF">BITS_1432</name>
</gene>
<keyword evidence="7" id="KW-1185">Reference proteome</keyword>
<dbReference type="GO" id="GO:0000976">
    <property type="term" value="F:transcription cis-regulatory region binding"/>
    <property type="evidence" value="ECO:0007669"/>
    <property type="project" value="TreeGrafter"/>
</dbReference>
<dbReference type="AlphaFoldDB" id="A0A087EAW1"/>
<dbReference type="Pfam" id="PF00356">
    <property type="entry name" value="LacI"/>
    <property type="match status" value="1"/>
</dbReference>
<dbReference type="Gene3D" id="1.10.260.40">
    <property type="entry name" value="lambda repressor-like DNA-binding domains"/>
    <property type="match status" value="1"/>
</dbReference>
<dbReference type="Gene3D" id="3.40.50.2300">
    <property type="match status" value="2"/>
</dbReference>
<keyword evidence="3" id="KW-0804">Transcription</keyword>
<dbReference type="GO" id="GO:0003700">
    <property type="term" value="F:DNA-binding transcription factor activity"/>
    <property type="evidence" value="ECO:0007669"/>
    <property type="project" value="TreeGrafter"/>
</dbReference>
<dbReference type="SUPFAM" id="SSF47413">
    <property type="entry name" value="lambda repressor-like DNA-binding domains"/>
    <property type="match status" value="1"/>
</dbReference>
<keyword evidence="2" id="KW-0238">DNA-binding</keyword>
<feature type="domain" description="HTH cro/C1-type" evidence="5">
    <location>
        <begin position="22"/>
        <end position="63"/>
    </location>
</feature>
<dbReference type="InterPro" id="IPR001387">
    <property type="entry name" value="Cro/C1-type_HTH"/>
</dbReference>
<evidence type="ECO:0000313" key="6">
    <source>
        <dbReference type="EMBL" id="KFJ04912.1"/>
    </source>
</evidence>
<dbReference type="PROSITE" id="PS50932">
    <property type="entry name" value="HTH_LACI_2"/>
    <property type="match status" value="1"/>
</dbReference>
<dbReference type="InterPro" id="IPR000843">
    <property type="entry name" value="HTH_LacI"/>
</dbReference>
<dbReference type="SMART" id="SM00354">
    <property type="entry name" value="HTH_LACI"/>
    <property type="match status" value="1"/>
</dbReference>
<dbReference type="SUPFAM" id="SSF53822">
    <property type="entry name" value="Periplasmic binding protein-like I"/>
    <property type="match status" value="1"/>
</dbReference>
<dbReference type="CDD" id="cd06267">
    <property type="entry name" value="PBP1_LacI_sugar_binding-like"/>
    <property type="match status" value="1"/>
</dbReference>
<dbReference type="Pfam" id="PF13377">
    <property type="entry name" value="Peripla_BP_3"/>
    <property type="match status" value="1"/>
</dbReference>
<evidence type="ECO:0000259" key="5">
    <source>
        <dbReference type="PROSITE" id="PS50943"/>
    </source>
</evidence>
<dbReference type="InterPro" id="IPR028082">
    <property type="entry name" value="Peripla_BP_I"/>
</dbReference>
<dbReference type="PROSITE" id="PS50943">
    <property type="entry name" value="HTH_CROC1"/>
    <property type="match status" value="1"/>
</dbReference>
<name>A0A087EAW1_9BIFI</name>
<reference evidence="6 7" key="1">
    <citation type="submission" date="2014-03" db="EMBL/GenBank/DDBJ databases">
        <title>Genomics of Bifidobacteria.</title>
        <authorList>
            <person name="Ventura M."/>
            <person name="Milani C."/>
            <person name="Lugli G.A."/>
        </authorList>
    </citation>
    <scope>NUCLEOTIDE SEQUENCE [LARGE SCALE GENOMIC DNA]</scope>
    <source>
        <strain evidence="6 7">JCM 13495</strain>
    </source>
</reference>